<dbReference type="InterPro" id="IPR022754">
    <property type="entry name" value="DNA_pol_III_gamma-3"/>
</dbReference>
<dbReference type="FunFam" id="1.10.8.60:FF:000013">
    <property type="entry name" value="DNA polymerase III subunit gamma/tau"/>
    <property type="match status" value="1"/>
</dbReference>
<dbReference type="CDD" id="cd00009">
    <property type="entry name" value="AAA"/>
    <property type="match status" value="1"/>
</dbReference>
<keyword evidence="5" id="KW-0235">DNA replication</keyword>
<dbReference type="GO" id="GO:0046872">
    <property type="term" value="F:metal ion binding"/>
    <property type="evidence" value="ECO:0007669"/>
    <property type="project" value="UniProtKB-KW"/>
</dbReference>
<protein>
    <recommendedName>
        <fullName evidence="2">DNA-directed DNA polymerase</fullName>
        <ecNumber evidence="2">2.7.7.7</ecNumber>
    </recommendedName>
</protein>
<dbReference type="InterPro" id="IPR008921">
    <property type="entry name" value="DNA_pol3_clamp-load_cplx_C"/>
</dbReference>
<dbReference type="GO" id="GO:0003689">
    <property type="term" value="F:DNA clamp loader activity"/>
    <property type="evidence" value="ECO:0007669"/>
    <property type="project" value="TreeGrafter"/>
</dbReference>
<comment type="similarity">
    <text evidence="1">Belongs to the DnaX/STICHEL family.</text>
</comment>
<dbReference type="GO" id="GO:0006261">
    <property type="term" value="P:DNA-templated DNA replication"/>
    <property type="evidence" value="ECO:0007669"/>
    <property type="project" value="TreeGrafter"/>
</dbReference>
<keyword evidence="3" id="KW-0808">Transferase</keyword>
<keyword evidence="16" id="KW-1185">Reference proteome</keyword>
<dbReference type="InterPro" id="IPR012763">
    <property type="entry name" value="DNA_pol_III_sug/sutau_N"/>
</dbReference>
<evidence type="ECO:0000256" key="9">
    <source>
        <dbReference type="ARBA" id="ARBA00022840"/>
    </source>
</evidence>
<evidence type="ECO:0000256" key="4">
    <source>
        <dbReference type="ARBA" id="ARBA00022695"/>
    </source>
</evidence>
<dbReference type="PANTHER" id="PTHR11669:SF0">
    <property type="entry name" value="PROTEIN STICHEL-LIKE 2"/>
    <property type="match status" value="1"/>
</dbReference>
<dbReference type="Gene3D" id="1.10.8.60">
    <property type="match status" value="1"/>
</dbReference>
<dbReference type="GO" id="GO:0005524">
    <property type="term" value="F:ATP binding"/>
    <property type="evidence" value="ECO:0007669"/>
    <property type="project" value="UniProtKB-KW"/>
</dbReference>
<evidence type="ECO:0000256" key="5">
    <source>
        <dbReference type="ARBA" id="ARBA00022705"/>
    </source>
</evidence>
<evidence type="ECO:0000256" key="3">
    <source>
        <dbReference type="ARBA" id="ARBA00022679"/>
    </source>
</evidence>
<dbReference type="PANTHER" id="PTHR11669">
    <property type="entry name" value="REPLICATION FACTOR C / DNA POLYMERASE III GAMMA-TAU SUBUNIT"/>
    <property type="match status" value="1"/>
</dbReference>
<dbReference type="Pfam" id="PF23007">
    <property type="entry name" value="DnaA_N-like_STI"/>
    <property type="match status" value="2"/>
</dbReference>
<evidence type="ECO:0000256" key="10">
    <source>
        <dbReference type="ARBA" id="ARBA00022932"/>
    </source>
</evidence>
<proteinExistence type="inferred from homology"/>
<keyword evidence="4" id="KW-0548">Nucleotidyltransferase</keyword>
<dbReference type="CDD" id="cd18137">
    <property type="entry name" value="HLD_clamp_pol_III_gamma_tau"/>
    <property type="match status" value="1"/>
</dbReference>
<dbReference type="Pfam" id="PF12169">
    <property type="entry name" value="DNA_pol3_gamma3"/>
    <property type="match status" value="1"/>
</dbReference>
<comment type="catalytic activity">
    <reaction evidence="12">
        <text>DNA(n) + a 2'-deoxyribonucleoside 5'-triphosphate = DNA(n+1) + diphosphate</text>
        <dbReference type="Rhea" id="RHEA:22508"/>
        <dbReference type="Rhea" id="RHEA-COMP:17339"/>
        <dbReference type="Rhea" id="RHEA-COMP:17340"/>
        <dbReference type="ChEBI" id="CHEBI:33019"/>
        <dbReference type="ChEBI" id="CHEBI:61560"/>
        <dbReference type="ChEBI" id="CHEBI:173112"/>
        <dbReference type="EC" id="2.7.7.7"/>
    </reaction>
</comment>
<evidence type="ECO:0000256" key="6">
    <source>
        <dbReference type="ARBA" id="ARBA00022723"/>
    </source>
</evidence>
<dbReference type="Gene3D" id="1.20.272.10">
    <property type="match status" value="1"/>
</dbReference>
<keyword evidence="8" id="KW-0862">Zinc</keyword>
<comment type="caution">
    <text evidence="15">The sequence shown here is derived from an EMBL/GenBank/DDBJ whole genome shotgun (WGS) entry which is preliminary data.</text>
</comment>
<dbReference type="Pfam" id="PF13177">
    <property type="entry name" value="DNA_pol3_delta2"/>
    <property type="match status" value="1"/>
</dbReference>
<keyword evidence="7" id="KW-0547">Nucleotide-binding</keyword>
<evidence type="ECO:0000256" key="13">
    <source>
        <dbReference type="SAM" id="MobiDB-lite"/>
    </source>
</evidence>
<keyword evidence="10" id="KW-0239">DNA-directed DNA polymerase</keyword>
<reference evidence="15 16" key="2">
    <citation type="submission" date="2020-07" db="EMBL/GenBank/DDBJ databases">
        <title>Genome assembly of wild tea tree DASZ reveals pedigree and selection history of tea varieties.</title>
        <authorList>
            <person name="Zhang W."/>
        </authorList>
    </citation>
    <scope>NUCLEOTIDE SEQUENCE [LARGE SCALE GENOMIC DNA]</scope>
    <source>
        <strain evidence="16">cv. G240</strain>
        <tissue evidence="15">Leaf</tissue>
    </source>
</reference>
<evidence type="ECO:0000256" key="11">
    <source>
        <dbReference type="ARBA" id="ARBA00023054"/>
    </source>
</evidence>
<evidence type="ECO:0000313" key="15">
    <source>
        <dbReference type="EMBL" id="KAF5957355.1"/>
    </source>
</evidence>
<dbReference type="Pfam" id="PF22608">
    <property type="entry name" value="DNAX_ATPase_lid"/>
    <property type="match status" value="1"/>
</dbReference>
<gene>
    <name evidence="15" type="ORF">HYC85_004580</name>
</gene>
<sequence length="1184" mass="132993">MSRVYVRIRMFLVNEFVFSLLYSFVTGEKKKAYAFMEGLNFEMMDGRRHSVDIPISKTLLALRRVKSLRDPSTNSMSKFSTFVDNLNWDINSINAINLGFVNSCEEDGIANKHASGPKDLGLKGQKEENVTDLDLLNGFKKPNSKLTSRENSVWVGNTRSVPTRTKQVVASKHCGSNHEVVCENKSLNERYCNDYTDKGLDLTCITPSNDCLEGVGSCNEPTERSLQAERLHHNASNRKTRYRKQIRSSRAVVGDIVSRVGSPCLSISDALEGSSCGTSLFGNGDVDVVDHNHRGCGISCWSGTPRFRESNIPSDVEGQPLLSGEVDETLLSGKRKNTKHRNNEIALYLETPQTFSQKFRPKSFCELVGQNVVARSLLTAILNARISSFYLFHGPRGTGKTSASRIFAAALNCLSVEENRPCGLCQECCFFFSGRSRDVKEVDSVRINRKDRVRSLIKNATIPPFSSRFKVFIIDECHLLRAETWATVLNNLEDFSRHVVFVMITPNLDKLPRSAVSRSQRYHFPKIKVADIASRLGKICGKEGLEFELVALDFIATKSNGSLRDAEMMLEQLSLIGKRITIPLVYELIGIVSDDELLDLLDLALSSDSSNTVRRARELMRSKIDPMQLISQLANLIMDILAGKCQEGSSEVRRKFFSRHASEASLQQLNHALKILSETEKQLRTSKSQTTWLTVALLQLSSVGCSFLDANDFRLCERTVHPRDGDFCSTSSASESLKHLITCACHNNESRKLGIQDGKETLESIWKRAIVICQSNSLKNFLRKQGKLSSISFSRGNHIYAMIIFRNFSEVPLYRTDELWRHLTPRQVWQVVDLEFHHPDYVNKAEKSWKLIANALQSVLGCNVEMRIYLVHCASVTKYAKMKKLSFSLFSCSRRMRHESQSTTGRGSDPSDNSDVTCEKAIIRDNYVKTCSSNCGSQIPQNCCQRKEAASTIRNNEGNALSIGMTISHGLLPDHIPRHSVDADSSREERSKCECQAIFAQEAEKQPSCCFSGFLKLHKKMQSSDTFQSTFTRFQPQSNLALSIPRKHSTEAYLCANDRQVNCSREEDGGPSNKSWSDAQCLGRAIEVGQTPNASTEQQRLVGYPMPTLKCAEQWMLIGCPTPILKWAEQRKLAGHLMLTLKWTEQQKLVGRPMPGPSNRSWLDARRLGQATKVDRTSNAWAKQ</sequence>
<dbReference type="GO" id="GO:0006281">
    <property type="term" value="P:DNA repair"/>
    <property type="evidence" value="ECO:0007669"/>
    <property type="project" value="TreeGrafter"/>
</dbReference>
<dbReference type="GO" id="GO:0003677">
    <property type="term" value="F:DNA binding"/>
    <property type="evidence" value="ECO:0007669"/>
    <property type="project" value="InterPro"/>
</dbReference>
<feature type="region of interest" description="Disordered" evidence="13">
    <location>
        <begin position="1150"/>
        <end position="1169"/>
    </location>
</feature>
<feature type="domain" description="AAA+ ATPase" evidence="14">
    <location>
        <begin position="386"/>
        <end position="528"/>
    </location>
</feature>
<dbReference type="SUPFAM" id="SSF52540">
    <property type="entry name" value="P-loop containing nucleoside triphosphate hydrolases"/>
    <property type="match status" value="1"/>
</dbReference>
<accession>A0A7J7HY02</accession>
<dbReference type="GO" id="GO:0005663">
    <property type="term" value="C:DNA replication factor C complex"/>
    <property type="evidence" value="ECO:0007669"/>
    <property type="project" value="TreeGrafter"/>
</dbReference>
<evidence type="ECO:0000256" key="7">
    <source>
        <dbReference type="ARBA" id="ARBA00022741"/>
    </source>
</evidence>
<keyword evidence="11" id="KW-0175">Coiled coil</keyword>
<evidence type="ECO:0000313" key="16">
    <source>
        <dbReference type="Proteomes" id="UP000593564"/>
    </source>
</evidence>
<dbReference type="EC" id="2.7.7.7" evidence="2"/>
<evidence type="ECO:0000256" key="12">
    <source>
        <dbReference type="ARBA" id="ARBA00049244"/>
    </source>
</evidence>
<dbReference type="AlphaFoldDB" id="A0A7J7HY02"/>
<dbReference type="GO" id="GO:0003887">
    <property type="term" value="F:DNA-directed DNA polymerase activity"/>
    <property type="evidence" value="ECO:0007669"/>
    <property type="project" value="UniProtKB-KW"/>
</dbReference>
<name>A0A7J7HY02_CAMSI</name>
<evidence type="ECO:0000256" key="8">
    <source>
        <dbReference type="ARBA" id="ARBA00022833"/>
    </source>
</evidence>
<dbReference type="SUPFAM" id="SSF48019">
    <property type="entry name" value="post-AAA+ oligomerization domain-like"/>
    <property type="match status" value="1"/>
</dbReference>
<dbReference type="NCBIfam" id="TIGR02397">
    <property type="entry name" value="dnaX_nterm"/>
    <property type="match status" value="1"/>
</dbReference>
<keyword evidence="6" id="KW-0479">Metal-binding</keyword>
<evidence type="ECO:0000256" key="2">
    <source>
        <dbReference type="ARBA" id="ARBA00012417"/>
    </source>
</evidence>
<organism evidence="15 16">
    <name type="scientific">Camellia sinensis</name>
    <name type="common">Tea plant</name>
    <name type="synonym">Thea sinensis</name>
    <dbReference type="NCBI Taxonomy" id="4442"/>
    <lineage>
        <taxon>Eukaryota</taxon>
        <taxon>Viridiplantae</taxon>
        <taxon>Streptophyta</taxon>
        <taxon>Embryophyta</taxon>
        <taxon>Tracheophyta</taxon>
        <taxon>Spermatophyta</taxon>
        <taxon>Magnoliopsida</taxon>
        <taxon>eudicotyledons</taxon>
        <taxon>Gunneridae</taxon>
        <taxon>Pentapetalae</taxon>
        <taxon>asterids</taxon>
        <taxon>Ericales</taxon>
        <taxon>Theaceae</taxon>
        <taxon>Camellia</taxon>
    </lineage>
</organism>
<dbReference type="Proteomes" id="UP000593564">
    <property type="component" value="Unassembled WGS sequence"/>
</dbReference>
<dbReference type="InterPro" id="IPR027417">
    <property type="entry name" value="P-loop_NTPase"/>
</dbReference>
<keyword evidence="9" id="KW-0067">ATP-binding</keyword>
<reference evidence="16" key="1">
    <citation type="journal article" date="2020" name="Nat. Commun.">
        <title>Genome assembly of wild tea tree DASZ reveals pedigree and selection history of tea varieties.</title>
        <authorList>
            <person name="Zhang W."/>
            <person name="Zhang Y."/>
            <person name="Qiu H."/>
            <person name="Guo Y."/>
            <person name="Wan H."/>
            <person name="Zhang X."/>
            <person name="Scossa F."/>
            <person name="Alseekh S."/>
            <person name="Zhang Q."/>
            <person name="Wang P."/>
            <person name="Xu L."/>
            <person name="Schmidt M.H."/>
            <person name="Jia X."/>
            <person name="Li D."/>
            <person name="Zhu A."/>
            <person name="Guo F."/>
            <person name="Chen W."/>
            <person name="Ni D."/>
            <person name="Usadel B."/>
            <person name="Fernie A.R."/>
            <person name="Wen W."/>
        </authorList>
    </citation>
    <scope>NUCLEOTIDE SEQUENCE [LARGE SCALE GENOMIC DNA]</scope>
    <source>
        <strain evidence="16">cv. G240</strain>
    </source>
</reference>
<evidence type="ECO:0000259" key="14">
    <source>
        <dbReference type="SMART" id="SM00382"/>
    </source>
</evidence>
<dbReference type="InterPro" id="IPR054506">
    <property type="entry name" value="DnaA_N-like_STI"/>
</dbReference>
<evidence type="ECO:0000256" key="1">
    <source>
        <dbReference type="ARBA" id="ARBA00006360"/>
    </source>
</evidence>
<dbReference type="Gene3D" id="3.40.50.300">
    <property type="entry name" value="P-loop containing nucleotide triphosphate hydrolases"/>
    <property type="match status" value="1"/>
</dbReference>
<dbReference type="InterPro" id="IPR050238">
    <property type="entry name" value="DNA_Rep/Repair_Clamp_Loader"/>
</dbReference>
<dbReference type="EMBL" id="JACBKZ010000002">
    <property type="protein sequence ID" value="KAF5957355.1"/>
    <property type="molecule type" value="Genomic_DNA"/>
</dbReference>
<dbReference type="GO" id="GO:0009360">
    <property type="term" value="C:DNA polymerase III complex"/>
    <property type="evidence" value="ECO:0007669"/>
    <property type="project" value="InterPro"/>
</dbReference>
<dbReference type="InterPro" id="IPR045085">
    <property type="entry name" value="HLD_clamp_pol_III_gamma_tau"/>
</dbReference>
<dbReference type="InterPro" id="IPR003593">
    <property type="entry name" value="AAA+_ATPase"/>
</dbReference>
<dbReference type="SMART" id="SM00382">
    <property type="entry name" value="AAA"/>
    <property type="match status" value="1"/>
</dbReference>